<evidence type="ECO:0000313" key="2">
    <source>
        <dbReference type="EMBL" id="KAG5554579.1"/>
    </source>
</evidence>
<feature type="region of interest" description="Disordered" evidence="1">
    <location>
        <begin position="74"/>
        <end position="99"/>
    </location>
</feature>
<evidence type="ECO:0000256" key="1">
    <source>
        <dbReference type="SAM" id="MobiDB-lite"/>
    </source>
</evidence>
<organism evidence="2 3">
    <name type="scientific">Rhododendron griersonianum</name>
    <dbReference type="NCBI Taxonomy" id="479676"/>
    <lineage>
        <taxon>Eukaryota</taxon>
        <taxon>Viridiplantae</taxon>
        <taxon>Streptophyta</taxon>
        <taxon>Embryophyta</taxon>
        <taxon>Tracheophyta</taxon>
        <taxon>Spermatophyta</taxon>
        <taxon>Magnoliopsida</taxon>
        <taxon>eudicotyledons</taxon>
        <taxon>Gunneridae</taxon>
        <taxon>Pentapetalae</taxon>
        <taxon>asterids</taxon>
        <taxon>Ericales</taxon>
        <taxon>Ericaceae</taxon>
        <taxon>Ericoideae</taxon>
        <taxon>Rhodoreae</taxon>
        <taxon>Rhododendron</taxon>
    </lineage>
</organism>
<name>A0AAV6KQP1_9ERIC</name>
<dbReference type="EMBL" id="JACTNZ010000004">
    <property type="protein sequence ID" value="KAG5554579.1"/>
    <property type="molecule type" value="Genomic_DNA"/>
</dbReference>
<accession>A0AAV6KQP1</accession>
<evidence type="ECO:0000313" key="3">
    <source>
        <dbReference type="Proteomes" id="UP000823749"/>
    </source>
</evidence>
<dbReference type="AlphaFoldDB" id="A0AAV6KQP1"/>
<reference evidence="2" key="1">
    <citation type="submission" date="2020-08" db="EMBL/GenBank/DDBJ databases">
        <title>Plant Genome Project.</title>
        <authorList>
            <person name="Zhang R.-G."/>
        </authorList>
    </citation>
    <scope>NUCLEOTIDE SEQUENCE</scope>
    <source>
        <strain evidence="2">WSP0</strain>
        <tissue evidence="2">Leaf</tissue>
    </source>
</reference>
<gene>
    <name evidence="2" type="ORF">RHGRI_012219</name>
</gene>
<comment type="caution">
    <text evidence="2">The sequence shown here is derived from an EMBL/GenBank/DDBJ whole genome shotgun (WGS) entry which is preliminary data.</text>
</comment>
<dbReference type="Proteomes" id="UP000823749">
    <property type="component" value="Chromosome 4"/>
</dbReference>
<protein>
    <submittedName>
        <fullName evidence="2">Uncharacterized protein</fullName>
    </submittedName>
</protein>
<keyword evidence="3" id="KW-1185">Reference proteome</keyword>
<proteinExistence type="predicted"/>
<sequence length="99" mass="10857">MTQNYKPKPPKVEICICWGKFICRRHSKSDVGTTGEGPISTMITKSLHWLGSTPQLMTESVVGRALAKALLLRPCSPNQPTPPKKFKPRPSRLSVVSGA</sequence>